<gene>
    <name evidence="1" type="ORF">IWW36_003381</name>
</gene>
<keyword evidence="2" id="KW-1185">Reference proteome</keyword>
<dbReference type="AlphaFoldDB" id="A0A9W8LYL3"/>
<dbReference type="Proteomes" id="UP001139887">
    <property type="component" value="Unassembled WGS sequence"/>
</dbReference>
<dbReference type="EMBL" id="JANBUW010000185">
    <property type="protein sequence ID" value="KAJ2848299.1"/>
    <property type="molecule type" value="Genomic_DNA"/>
</dbReference>
<sequence>MFTVHTNIGYNPERCGSCEHRMQTLRNANDALELPLVCLSRIREPLGHLGGYWNMDPEIVFSVTAGSLNTVISAIEQMRQFLAYQYGAPDISEETNQNIQLFLDRSSAWVRANRFNPCESSFTLSATEQELPLDNHYDY</sequence>
<organism evidence="1 2">
    <name type="scientific">Coemansia brasiliensis</name>
    <dbReference type="NCBI Taxonomy" id="2650707"/>
    <lineage>
        <taxon>Eukaryota</taxon>
        <taxon>Fungi</taxon>
        <taxon>Fungi incertae sedis</taxon>
        <taxon>Zoopagomycota</taxon>
        <taxon>Kickxellomycotina</taxon>
        <taxon>Kickxellomycetes</taxon>
        <taxon>Kickxellales</taxon>
        <taxon>Kickxellaceae</taxon>
        <taxon>Coemansia</taxon>
    </lineage>
</organism>
<evidence type="ECO:0000313" key="1">
    <source>
        <dbReference type="EMBL" id="KAJ2848299.1"/>
    </source>
</evidence>
<name>A0A9W8LYL3_9FUNG</name>
<proteinExistence type="predicted"/>
<reference evidence="1" key="1">
    <citation type="submission" date="2022-07" db="EMBL/GenBank/DDBJ databases">
        <title>Phylogenomic reconstructions and comparative analyses of Kickxellomycotina fungi.</title>
        <authorList>
            <person name="Reynolds N.K."/>
            <person name="Stajich J.E."/>
            <person name="Barry K."/>
            <person name="Grigoriev I.V."/>
            <person name="Crous P."/>
            <person name="Smith M.E."/>
        </authorList>
    </citation>
    <scope>NUCLEOTIDE SEQUENCE</scope>
    <source>
        <strain evidence="1">NRRL 1566</strain>
    </source>
</reference>
<dbReference type="OrthoDB" id="5512568at2759"/>
<protein>
    <submittedName>
        <fullName evidence="1">Uncharacterized protein</fullName>
    </submittedName>
</protein>
<evidence type="ECO:0000313" key="2">
    <source>
        <dbReference type="Proteomes" id="UP001139887"/>
    </source>
</evidence>
<accession>A0A9W8LYL3</accession>
<comment type="caution">
    <text evidence="1">The sequence shown here is derived from an EMBL/GenBank/DDBJ whole genome shotgun (WGS) entry which is preliminary data.</text>
</comment>